<proteinExistence type="predicted"/>
<keyword evidence="2" id="KW-1185">Reference proteome</keyword>
<comment type="caution">
    <text evidence="1">The sequence shown here is derived from an EMBL/GenBank/DDBJ whole genome shotgun (WGS) entry which is preliminary data.</text>
</comment>
<evidence type="ECO:0000313" key="1">
    <source>
        <dbReference type="EMBL" id="VXD12634.1"/>
    </source>
</evidence>
<sequence length="53" mass="6323">MLMIIHLNKPAQPRNRNQYQPGFVNVKSWWVGRVYQDYLWDLKDCTEPAPTGF</sequence>
<organism evidence="1 2">
    <name type="scientific">Planktothrix serta PCC 8927</name>
    <dbReference type="NCBI Taxonomy" id="671068"/>
    <lineage>
        <taxon>Bacteria</taxon>
        <taxon>Bacillati</taxon>
        <taxon>Cyanobacteriota</taxon>
        <taxon>Cyanophyceae</taxon>
        <taxon>Oscillatoriophycideae</taxon>
        <taxon>Oscillatoriales</taxon>
        <taxon>Microcoleaceae</taxon>
        <taxon>Planktothrix</taxon>
    </lineage>
</organism>
<gene>
    <name evidence="1" type="ORF">PL8927_1780001</name>
</gene>
<name>A0A7Z9BIY9_9CYAN</name>
<dbReference type="AlphaFoldDB" id="A0A7Z9BIY9"/>
<reference evidence="1" key="1">
    <citation type="submission" date="2019-10" db="EMBL/GenBank/DDBJ databases">
        <authorList>
            <consortium name="Genoscope - CEA"/>
            <person name="William W."/>
        </authorList>
    </citation>
    <scope>NUCLEOTIDE SEQUENCE [LARGE SCALE GENOMIC DNA]</scope>
    <source>
        <strain evidence="1">BBR_PRJEB10992</strain>
    </source>
</reference>
<dbReference type="EMBL" id="CZCU02000088">
    <property type="protein sequence ID" value="VXD12634.1"/>
    <property type="molecule type" value="Genomic_DNA"/>
</dbReference>
<dbReference type="Proteomes" id="UP000184550">
    <property type="component" value="Unassembled WGS sequence"/>
</dbReference>
<evidence type="ECO:0000313" key="2">
    <source>
        <dbReference type="Proteomes" id="UP000184550"/>
    </source>
</evidence>
<accession>A0A7Z9BIY9</accession>
<protein>
    <submittedName>
        <fullName evidence="1">Uncharacterized protein</fullName>
    </submittedName>
</protein>